<gene>
    <name evidence="1" type="ORF">M9H77_15768</name>
</gene>
<evidence type="ECO:0000313" key="1">
    <source>
        <dbReference type="EMBL" id="KAI5665915.1"/>
    </source>
</evidence>
<comment type="caution">
    <text evidence="1">The sequence shown here is derived from an EMBL/GenBank/DDBJ whole genome shotgun (WGS) entry which is preliminary data.</text>
</comment>
<name>A0ACC0B002_CATRO</name>
<evidence type="ECO:0000313" key="2">
    <source>
        <dbReference type="Proteomes" id="UP001060085"/>
    </source>
</evidence>
<protein>
    <submittedName>
        <fullName evidence="1">Uncharacterized protein</fullName>
    </submittedName>
</protein>
<sequence length="308" mass="34586">MVRALPKSLSESRHIGVAATLNFQNHVCTMIGLTDKVQNLKQGHQTQVPASHSQYQPETQSTLLKRSIFHKPPHASLIHKTEHDTESNVILPWPNPPTKMENGFQFINVDGGPFIARFYTCDDYLRVLEEGQRQNPAVQKTRFRQIMSKGHSHSNRKMDPDPITSKLVPHWSSTKSLLVGHVNSICQKHRPTREEETRLPDKNATNSYGGVHLMEEDGGQIMSSREEATMGLRCISGGHSTPASAMIVSPVRVAEAKGFAGDIWCYWKSIIELQMLSKNDQCISLGVMRETKVAWLLTIIYASHCQIP</sequence>
<proteinExistence type="predicted"/>
<accession>A0ACC0B002</accession>
<keyword evidence="2" id="KW-1185">Reference proteome</keyword>
<dbReference type="EMBL" id="CM044704">
    <property type="protein sequence ID" value="KAI5665915.1"/>
    <property type="molecule type" value="Genomic_DNA"/>
</dbReference>
<organism evidence="1 2">
    <name type="scientific">Catharanthus roseus</name>
    <name type="common">Madagascar periwinkle</name>
    <name type="synonym">Vinca rosea</name>
    <dbReference type="NCBI Taxonomy" id="4058"/>
    <lineage>
        <taxon>Eukaryota</taxon>
        <taxon>Viridiplantae</taxon>
        <taxon>Streptophyta</taxon>
        <taxon>Embryophyta</taxon>
        <taxon>Tracheophyta</taxon>
        <taxon>Spermatophyta</taxon>
        <taxon>Magnoliopsida</taxon>
        <taxon>eudicotyledons</taxon>
        <taxon>Gunneridae</taxon>
        <taxon>Pentapetalae</taxon>
        <taxon>asterids</taxon>
        <taxon>lamiids</taxon>
        <taxon>Gentianales</taxon>
        <taxon>Apocynaceae</taxon>
        <taxon>Rauvolfioideae</taxon>
        <taxon>Vinceae</taxon>
        <taxon>Catharanthinae</taxon>
        <taxon>Catharanthus</taxon>
    </lineage>
</organism>
<reference evidence="2" key="1">
    <citation type="journal article" date="2023" name="Nat. Plants">
        <title>Single-cell RNA sequencing provides a high-resolution roadmap for understanding the multicellular compartmentation of specialized metabolism.</title>
        <authorList>
            <person name="Sun S."/>
            <person name="Shen X."/>
            <person name="Li Y."/>
            <person name="Li Y."/>
            <person name="Wang S."/>
            <person name="Li R."/>
            <person name="Zhang H."/>
            <person name="Shen G."/>
            <person name="Guo B."/>
            <person name="Wei J."/>
            <person name="Xu J."/>
            <person name="St-Pierre B."/>
            <person name="Chen S."/>
            <person name="Sun C."/>
        </authorList>
    </citation>
    <scope>NUCLEOTIDE SEQUENCE [LARGE SCALE GENOMIC DNA]</scope>
</reference>
<dbReference type="Proteomes" id="UP001060085">
    <property type="component" value="Linkage Group LG04"/>
</dbReference>